<dbReference type="InterPro" id="IPR010982">
    <property type="entry name" value="Lambda_DNA-bd_dom_sf"/>
</dbReference>
<protein>
    <recommendedName>
        <fullName evidence="3">Transcriptional regulator</fullName>
    </recommendedName>
</protein>
<evidence type="ECO:0000313" key="1">
    <source>
        <dbReference type="EMBL" id="RYB07262.1"/>
    </source>
</evidence>
<comment type="caution">
    <text evidence="1">The sequence shown here is derived from an EMBL/GenBank/DDBJ whole genome shotgun (WGS) entry which is preliminary data.</text>
</comment>
<proteinExistence type="predicted"/>
<organism evidence="1 2">
    <name type="scientific">Lichenibacterium ramalinae</name>
    <dbReference type="NCBI Taxonomy" id="2316527"/>
    <lineage>
        <taxon>Bacteria</taxon>
        <taxon>Pseudomonadati</taxon>
        <taxon>Pseudomonadota</taxon>
        <taxon>Alphaproteobacteria</taxon>
        <taxon>Hyphomicrobiales</taxon>
        <taxon>Lichenihabitantaceae</taxon>
        <taxon>Lichenibacterium</taxon>
    </lineage>
</organism>
<accession>A0A4Q2RHV5</accession>
<gene>
    <name evidence="1" type="ORF">D3272_04170</name>
</gene>
<reference evidence="1 2" key="1">
    <citation type="submission" date="2018-09" db="EMBL/GenBank/DDBJ databases">
        <authorList>
            <person name="Grouzdev D.S."/>
            <person name="Krutkina M.S."/>
        </authorList>
    </citation>
    <scope>NUCLEOTIDE SEQUENCE [LARGE SCALE GENOMIC DNA]</scope>
    <source>
        <strain evidence="1 2">RmlP001</strain>
    </source>
</reference>
<dbReference type="Proteomes" id="UP000289411">
    <property type="component" value="Unassembled WGS sequence"/>
</dbReference>
<evidence type="ECO:0000313" key="2">
    <source>
        <dbReference type="Proteomes" id="UP000289411"/>
    </source>
</evidence>
<keyword evidence="2" id="KW-1185">Reference proteome</keyword>
<evidence type="ECO:0008006" key="3">
    <source>
        <dbReference type="Google" id="ProtNLM"/>
    </source>
</evidence>
<sequence>MLTGRQLREARDKLGWLPSELARRAGLALSIVRRAEATDGEAVVTTAQIAALRLAFTKVGVDIASEDRLMIEDQE</sequence>
<dbReference type="EMBL" id="QYBC01000002">
    <property type="protein sequence ID" value="RYB07262.1"/>
    <property type="molecule type" value="Genomic_DNA"/>
</dbReference>
<dbReference type="Gene3D" id="1.10.260.40">
    <property type="entry name" value="lambda repressor-like DNA-binding domains"/>
    <property type="match status" value="1"/>
</dbReference>
<name>A0A4Q2RHV5_9HYPH</name>
<dbReference type="AlphaFoldDB" id="A0A4Q2RHV5"/>
<dbReference type="GO" id="GO:0003677">
    <property type="term" value="F:DNA binding"/>
    <property type="evidence" value="ECO:0007669"/>
    <property type="project" value="InterPro"/>
</dbReference>
<reference evidence="1 2" key="2">
    <citation type="submission" date="2019-02" db="EMBL/GenBank/DDBJ databases">
        <title>'Lichenibacterium ramalinii' gen. nov. sp. nov., 'Lichenibacterium minor' gen. nov. sp. nov.</title>
        <authorList>
            <person name="Pankratov T."/>
        </authorList>
    </citation>
    <scope>NUCLEOTIDE SEQUENCE [LARGE SCALE GENOMIC DNA]</scope>
    <source>
        <strain evidence="1 2">RmlP001</strain>
    </source>
</reference>